<name>A0A176VEL7_MARPO</name>
<proteinExistence type="predicted"/>
<evidence type="ECO:0000256" key="1">
    <source>
        <dbReference type="SAM" id="MobiDB-lite"/>
    </source>
</evidence>
<comment type="caution">
    <text evidence="2">The sequence shown here is derived from an EMBL/GenBank/DDBJ whole genome shotgun (WGS) entry which is preliminary data.</text>
</comment>
<dbReference type="AlphaFoldDB" id="A0A176VEL7"/>
<accession>A0A176VEL7</accession>
<gene>
    <name evidence="2" type="ORF">AXG93_4134s1010</name>
</gene>
<reference evidence="2" key="1">
    <citation type="submission" date="2016-03" db="EMBL/GenBank/DDBJ databases">
        <title>Mechanisms controlling the formation of the plant cell surface in tip-growing cells are functionally conserved among land plants.</title>
        <authorList>
            <person name="Honkanen S."/>
            <person name="Jones V.A."/>
            <person name="Morieri G."/>
            <person name="Champion C."/>
            <person name="Hetherington A.J."/>
            <person name="Kelly S."/>
            <person name="Saint-Marcoux D."/>
            <person name="Proust H."/>
            <person name="Prescott H."/>
            <person name="Dolan L."/>
        </authorList>
    </citation>
    <scope>NUCLEOTIDE SEQUENCE [LARGE SCALE GENOMIC DNA]</scope>
    <source>
        <tissue evidence="2">Whole gametophyte</tissue>
    </source>
</reference>
<sequence>MLHRHRQQVESPKTKTIDHNSHRVVATSPDHQSGAAASGVAWHGMCDSQSVDGALEPCQPLSRVLHSARANSPRLQGPRLSPDRWISTSILCVKAITKLSVVKVPTAVETKLSLVLSFSYSVSRFLLIQLKIRESRLTKVLNGPGEFAFGDVLVVVVLPPMEMGLLHLVNLTKETGQWGQVVIEEESWTWEAMEMSMEEEARFGAGGVGDGATVLGGERGDGLGGFSDGGEIGD</sequence>
<feature type="region of interest" description="Disordered" evidence="1">
    <location>
        <begin position="1"/>
        <end position="21"/>
    </location>
</feature>
<evidence type="ECO:0000313" key="3">
    <source>
        <dbReference type="Proteomes" id="UP000077202"/>
    </source>
</evidence>
<keyword evidence="3" id="KW-1185">Reference proteome</keyword>
<evidence type="ECO:0000313" key="2">
    <source>
        <dbReference type="EMBL" id="OAE19339.1"/>
    </source>
</evidence>
<dbReference type="Proteomes" id="UP000077202">
    <property type="component" value="Unassembled WGS sequence"/>
</dbReference>
<feature type="compositionally biased region" description="Basic and acidic residues" evidence="1">
    <location>
        <begin position="12"/>
        <end position="21"/>
    </location>
</feature>
<dbReference type="EMBL" id="LVLJ01003899">
    <property type="protein sequence ID" value="OAE19339.1"/>
    <property type="molecule type" value="Genomic_DNA"/>
</dbReference>
<organism evidence="2 3">
    <name type="scientific">Marchantia polymorpha subsp. ruderalis</name>
    <dbReference type="NCBI Taxonomy" id="1480154"/>
    <lineage>
        <taxon>Eukaryota</taxon>
        <taxon>Viridiplantae</taxon>
        <taxon>Streptophyta</taxon>
        <taxon>Embryophyta</taxon>
        <taxon>Marchantiophyta</taxon>
        <taxon>Marchantiopsida</taxon>
        <taxon>Marchantiidae</taxon>
        <taxon>Marchantiales</taxon>
        <taxon>Marchantiaceae</taxon>
        <taxon>Marchantia</taxon>
    </lineage>
</organism>
<protein>
    <submittedName>
        <fullName evidence="2">Uncharacterized protein</fullName>
    </submittedName>
</protein>